<gene>
    <name evidence="1" type="ORF">PU02_0255</name>
</gene>
<name>A0A0M4LFM8_9HYPH</name>
<accession>A0A0M4LFM8</accession>
<evidence type="ECO:0000313" key="1">
    <source>
        <dbReference type="EMBL" id="ALE03069.1"/>
    </source>
</evidence>
<keyword evidence="2" id="KW-1185">Reference proteome</keyword>
<dbReference type="KEGG" id="banc:PU02_0255"/>
<protein>
    <submittedName>
        <fullName evidence="1">Uncharacterized protein</fullName>
    </submittedName>
</protein>
<proteinExistence type="predicted"/>
<evidence type="ECO:0000313" key="2">
    <source>
        <dbReference type="Proteomes" id="UP000057213"/>
    </source>
</evidence>
<dbReference type="AlphaFoldDB" id="A0A0M4LFM8"/>
<sequence length="40" mass="4768">MALFMKAQLKNFVHVLCNIGKKLFSINWESKKAQHEKKDY</sequence>
<dbReference type="Proteomes" id="UP000057213">
    <property type="component" value="Chromosome"/>
</dbReference>
<dbReference type="PATRIC" id="fig|1318743.3.peg.267"/>
<dbReference type="EMBL" id="CP010401">
    <property type="protein sequence ID" value="ALE03069.1"/>
    <property type="molecule type" value="Genomic_DNA"/>
</dbReference>
<dbReference type="STRING" id="1318743.PU02_0255"/>
<reference evidence="1 2" key="1">
    <citation type="journal article" date="2015" name="Genome Announc.">
        <title>Complete Genome Sequence of Bartonella ancashensis Strain 20.00, Isolated from the Blood of a Patient with Verruga Peruana.</title>
        <authorList>
            <person name="Hang J."/>
            <person name="Mullins K.E."/>
            <person name="Clifford R.J."/>
            <person name="Onmus-Leone F."/>
            <person name="Yang Y."/>
            <person name="Jiang J."/>
            <person name="Leguia M."/>
            <person name="Kasper M.R."/>
            <person name="Maguina C."/>
            <person name="Lesho E.P."/>
            <person name="Jarman R.G."/>
            <person name="Richards A.L."/>
            <person name="Blazes D."/>
        </authorList>
    </citation>
    <scope>NUCLEOTIDE SEQUENCE [LARGE SCALE GENOMIC DNA]</scope>
    <source>
        <strain evidence="1 2">20.00</strain>
    </source>
</reference>
<organism evidence="1 2">
    <name type="scientific">Bartonella ancashensis</name>
    <dbReference type="NCBI Taxonomy" id="1318743"/>
    <lineage>
        <taxon>Bacteria</taxon>
        <taxon>Pseudomonadati</taxon>
        <taxon>Pseudomonadota</taxon>
        <taxon>Alphaproteobacteria</taxon>
        <taxon>Hyphomicrobiales</taxon>
        <taxon>Bartonellaceae</taxon>
        <taxon>Bartonella</taxon>
    </lineage>
</organism>